<keyword evidence="5" id="KW-0460">Magnesium</keyword>
<dbReference type="AlphaFoldDB" id="A0A841I007"/>
<dbReference type="CDD" id="cd03426">
    <property type="entry name" value="NUDIX_CoAse_Nudt7"/>
    <property type="match status" value="1"/>
</dbReference>
<gene>
    <name evidence="9" type="ORF">HNR42_001880</name>
</gene>
<dbReference type="Pfam" id="PF00293">
    <property type="entry name" value="NUDIX"/>
    <property type="match status" value="1"/>
</dbReference>
<protein>
    <submittedName>
        <fullName evidence="9">8-oxo-dGTP pyrophosphatase MutT (NUDIX family)</fullName>
    </submittedName>
</protein>
<evidence type="ECO:0000313" key="9">
    <source>
        <dbReference type="EMBL" id="MBB6098446.1"/>
    </source>
</evidence>
<evidence type="ECO:0000256" key="1">
    <source>
        <dbReference type="ARBA" id="ARBA00001936"/>
    </source>
</evidence>
<dbReference type="GO" id="GO:0010945">
    <property type="term" value="F:coenzyme A diphosphatase activity"/>
    <property type="evidence" value="ECO:0007669"/>
    <property type="project" value="InterPro"/>
</dbReference>
<evidence type="ECO:0000256" key="5">
    <source>
        <dbReference type="ARBA" id="ARBA00022842"/>
    </source>
</evidence>
<dbReference type="InterPro" id="IPR015797">
    <property type="entry name" value="NUDIX_hydrolase-like_dom_sf"/>
</dbReference>
<feature type="domain" description="Nudix hydrolase" evidence="8">
    <location>
        <begin position="30"/>
        <end position="159"/>
    </location>
</feature>
<dbReference type="RefSeq" id="WP_221277034.1">
    <property type="nucleotide sequence ID" value="NZ_JACHHG010000006.1"/>
</dbReference>
<dbReference type="InterPro" id="IPR020476">
    <property type="entry name" value="Nudix_hydrolase"/>
</dbReference>
<comment type="caution">
    <text evidence="9">The sequence shown here is derived from an EMBL/GenBank/DDBJ whole genome shotgun (WGS) entry which is preliminary data.</text>
</comment>
<dbReference type="PANTHER" id="PTHR12992:SF11">
    <property type="entry name" value="MITOCHONDRIAL COENZYME A DIPHOSPHATASE NUDT8"/>
    <property type="match status" value="1"/>
</dbReference>
<dbReference type="InterPro" id="IPR045121">
    <property type="entry name" value="CoAse"/>
</dbReference>
<evidence type="ECO:0000256" key="4">
    <source>
        <dbReference type="ARBA" id="ARBA00022801"/>
    </source>
</evidence>
<comment type="cofactor">
    <cofactor evidence="1">
        <name>Mn(2+)</name>
        <dbReference type="ChEBI" id="CHEBI:29035"/>
    </cofactor>
</comment>
<dbReference type="PRINTS" id="PR00502">
    <property type="entry name" value="NUDIXFAMILY"/>
</dbReference>
<sequence>MKDALDDALSDELGAWLRRRERLTLELPQFRRAAVLVGLTRERDPKVLLTVRSSELPSHKGQIAFPGGSLEPGESVREAALREALEEVGLLPATVSIIGEMDDTFTPVGFHVTPVLARIPAHSDYASSDEVAEILEVPLSELRALQPRRTERVGPDGRRYDIYAYPWRGYNIWGMTARILHSLLNPDLGPLDY</sequence>
<accession>A0A841I007</accession>
<dbReference type="InterPro" id="IPR020084">
    <property type="entry name" value="NUDIX_hydrolase_CS"/>
</dbReference>
<evidence type="ECO:0000256" key="3">
    <source>
        <dbReference type="ARBA" id="ARBA00022723"/>
    </source>
</evidence>
<keyword evidence="6" id="KW-0464">Manganese</keyword>
<keyword evidence="10" id="KW-1185">Reference proteome</keyword>
<keyword evidence="3" id="KW-0479">Metal-binding</keyword>
<dbReference type="EMBL" id="JACHHG010000006">
    <property type="protein sequence ID" value="MBB6098446.1"/>
    <property type="molecule type" value="Genomic_DNA"/>
</dbReference>
<dbReference type="PROSITE" id="PS00893">
    <property type="entry name" value="NUDIX_BOX"/>
    <property type="match status" value="1"/>
</dbReference>
<keyword evidence="4 7" id="KW-0378">Hydrolase</keyword>
<dbReference type="PANTHER" id="PTHR12992">
    <property type="entry name" value="NUDIX HYDROLASE"/>
    <property type="match status" value="1"/>
</dbReference>
<name>A0A841I007_9DEIO</name>
<comment type="similarity">
    <text evidence="7">Belongs to the Nudix hydrolase family.</text>
</comment>
<evidence type="ECO:0000256" key="6">
    <source>
        <dbReference type="ARBA" id="ARBA00023211"/>
    </source>
</evidence>
<dbReference type="InterPro" id="IPR000086">
    <property type="entry name" value="NUDIX_hydrolase_dom"/>
</dbReference>
<dbReference type="SUPFAM" id="SSF55811">
    <property type="entry name" value="Nudix"/>
    <property type="match status" value="1"/>
</dbReference>
<evidence type="ECO:0000256" key="2">
    <source>
        <dbReference type="ARBA" id="ARBA00001946"/>
    </source>
</evidence>
<organism evidence="9 10">
    <name type="scientific">Deinobacterium chartae</name>
    <dbReference type="NCBI Taxonomy" id="521158"/>
    <lineage>
        <taxon>Bacteria</taxon>
        <taxon>Thermotogati</taxon>
        <taxon>Deinococcota</taxon>
        <taxon>Deinococci</taxon>
        <taxon>Deinococcales</taxon>
        <taxon>Deinococcaceae</taxon>
        <taxon>Deinobacterium</taxon>
    </lineage>
</organism>
<comment type="cofactor">
    <cofactor evidence="2">
        <name>Mg(2+)</name>
        <dbReference type="ChEBI" id="CHEBI:18420"/>
    </cofactor>
</comment>
<evidence type="ECO:0000313" key="10">
    <source>
        <dbReference type="Proteomes" id="UP000569951"/>
    </source>
</evidence>
<proteinExistence type="inferred from homology"/>
<dbReference type="GO" id="GO:0046872">
    <property type="term" value="F:metal ion binding"/>
    <property type="evidence" value="ECO:0007669"/>
    <property type="project" value="UniProtKB-KW"/>
</dbReference>
<dbReference type="Gene3D" id="3.90.79.10">
    <property type="entry name" value="Nucleoside Triphosphate Pyrophosphohydrolase"/>
    <property type="match status" value="1"/>
</dbReference>
<evidence type="ECO:0000259" key="8">
    <source>
        <dbReference type="PROSITE" id="PS51462"/>
    </source>
</evidence>
<evidence type="ECO:0000256" key="7">
    <source>
        <dbReference type="RuleBase" id="RU003476"/>
    </source>
</evidence>
<dbReference type="PROSITE" id="PS51462">
    <property type="entry name" value="NUDIX"/>
    <property type="match status" value="1"/>
</dbReference>
<dbReference type="Proteomes" id="UP000569951">
    <property type="component" value="Unassembled WGS sequence"/>
</dbReference>
<reference evidence="9 10" key="1">
    <citation type="submission" date="2020-08" db="EMBL/GenBank/DDBJ databases">
        <title>Genomic Encyclopedia of Type Strains, Phase IV (KMG-IV): sequencing the most valuable type-strain genomes for metagenomic binning, comparative biology and taxonomic classification.</title>
        <authorList>
            <person name="Goeker M."/>
        </authorList>
    </citation>
    <scope>NUCLEOTIDE SEQUENCE [LARGE SCALE GENOMIC DNA]</scope>
    <source>
        <strain evidence="9 10">DSM 21458</strain>
    </source>
</reference>